<organism evidence="1 2">
    <name type="scientific">Vanilla planifolia</name>
    <name type="common">Vanilla</name>
    <dbReference type="NCBI Taxonomy" id="51239"/>
    <lineage>
        <taxon>Eukaryota</taxon>
        <taxon>Viridiplantae</taxon>
        <taxon>Streptophyta</taxon>
        <taxon>Embryophyta</taxon>
        <taxon>Tracheophyta</taxon>
        <taxon>Spermatophyta</taxon>
        <taxon>Magnoliopsida</taxon>
        <taxon>Liliopsida</taxon>
        <taxon>Asparagales</taxon>
        <taxon>Orchidaceae</taxon>
        <taxon>Vanilloideae</taxon>
        <taxon>Vanilleae</taxon>
        <taxon>Vanilla</taxon>
    </lineage>
</organism>
<dbReference type="AlphaFoldDB" id="A0A835RJM1"/>
<reference evidence="1 2" key="1">
    <citation type="journal article" date="2020" name="Nat. Food">
        <title>A phased Vanilla planifolia genome enables genetic improvement of flavour and production.</title>
        <authorList>
            <person name="Hasing T."/>
            <person name="Tang H."/>
            <person name="Brym M."/>
            <person name="Khazi F."/>
            <person name="Huang T."/>
            <person name="Chambers A.H."/>
        </authorList>
    </citation>
    <scope>NUCLEOTIDE SEQUENCE [LARGE SCALE GENOMIC DNA]</scope>
    <source>
        <tissue evidence="1">Leaf</tissue>
    </source>
</reference>
<name>A0A835RJM1_VANPL</name>
<evidence type="ECO:0000313" key="1">
    <source>
        <dbReference type="EMBL" id="KAG0487197.1"/>
    </source>
</evidence>
<protein>
    <submittedName>
        <fullName evidence="1">Uncharacterized protein</fullName>
    </submittedName>
</protein>
<dbReference type="EMBL" id="JADCNM010000004">
    <property type="protein sequence ID" value="KAG0487197.1"/>
    <property type="molecule type" value="Genomic_DNA"/>
</dbReference>
<gene>
    <name evidence="1" type="ORF">HPP92_009292</name>
</gene>
<comment type="caution">
    <text evidence="1">The sequence shown here is derived from an EMBL/GenBank/DDBJ whole genome shotgun (WGS) entry which is preliminary data.</text>
</comment>
<accession>A0A835RJM1</accession>
<proteinExistence type="predicted"/>
<sequence length="66" mass="7571">MLMVNFTAELWTDAERSKVQLRRQILICILAIATNQKAIRENEKALVISMLSSIMLSKLTLCRLVH</sequence>
<dbReference type="Proteomes" id="UP000639772">
    <property type="component" value="Unassembled WGS sequence"/>
</dbReference>
<evidence type="ECO:0000313" key="2">
    <source>
        <dbReference type="Proteomes" id="UP000639772"/>
    </source>
</evidence>